<organism evidence="4 5">
    <name type="scientific">Paenibacillus ginsengarvi</name>
    <dbReference type="NCBI Taxonomy" id="400777"/>
    <lineage>
        <taxon>Bacteria</taxon>
        <taxon>Bacillati</taxon>
        <taxon>Bacillota</taxon>
        <taxon>Bacilli</taxon>
        <taxon>Bacillales</taxon>
        <taxon>Paenibacillaceae</taxon>
        <taxon>Paenibacillus</taxon>
    </lineage>
</organism>
<dbReference type="InterPro" id="IPR027414">
    <property type="entry name" value="GH95_N_dom"/>
</dbReference>
<dbReference type="EMBL" id="RBAH01000009">
    <property type="protein sequence ID" value="RKN84090.1"/>
    <property type="molecule type" value="Genomic_DNA"/>
</dbReference>
<dbReference type="InterPro" id="IPR049053">
    <property type="entry name" value="AFCA-like_C"/>
</dbReference>
<dbReference type="InterPro" id="IPR012341">
    <property type="entry name" value="6hp_glycosidase-like_sf"/>
</dbReference>
<dbReference type="PIRSF" id="PIRSF007663">
    <property type="entry name" value="UCP007663"/>
    <property type="match status" value="1"/>
</dbReference>
<evidence type="ECO:0000313" key="4">
    <source>
        <dbReference type="EMBL" id="RKN84090.1"/>
    </source>
</evidence>
<comment type="caution">
    <text evidence="4">The sequence shown here is derived from an EMBL/GenBank/DDBJ whole genome shotgun (WGS) entry which is preliminary data.</text>
</comment>
<dbReference type="SUPFAM" id="SSF48208">
    <property type="entry name" value="Six-hairpin glycosidases"/>
    <property type="match status" value="1"/>
</dbReference>
<feature type="domain" description="Alpha fucosidase A-like C-terminal" evidence="2">
    <location>
        <begin position="668"/>
        <end position="761"/>
    </location>
</feature>
<evidence type="ECO:0000259" key="3">
    <source>
        <dbReference type="Pfam" id="PF22124"/>
    </source>
</evidence>
<evidence type="ECO:0000313" key="5">
    <source>
        <dbReference type="Proteomes" id="UP000282311"/>
    </source>
</evidence>
<name>A0A3B0CFR1_9BACL</name>
<protein>
    <submittedName>
        <fullName evidence="4">Glycoside hydrolase family 95 protein</fullName>
    </submittedName>
</protein>
<dbReference type="AlphaFoldDB" id="A0A3B0CFR1"/>
<accession>A0A3B0CFR1</accession>
<keyword evidence="4" id="KW-0378">Hydrolase</keyword>
<proteinExistence type="predicted"/>
<dbReference type="Pfam" id="PF14498">
    <property type="entry name" value="Glyco_hyd_65N_2"/>
    <property type="match status" value="1"/>
</dbReference>
<feature type="domain" description="Glycosyl hydrolase family 95 catalytic" evidence="3">
    <location>
        <begin position="259"/>
        <end position="666"/>
    </location>
</feature>
<dbReference type="FunFam" id="1.50.10.10:FF:000028">
    <property type="entry name" value="Alpha-L-fucosidase 2"/>
    <property type="match status" value="1"/>
</dbReference>
<dbReference type="InterPro" id="IPR054363">
    <property type="entry name" value="GH95_cat"/>
</dbReference>
<dbReference type="Pfam" id="PF21307">
    <property type="entry name" value="Glyco_hydro_95_C"/>
    <property type="match status" value="1"/>
</dbReference>
<feature type="domain" description="Glycosyl hydrolase family 95 N-terminal" evidence="1">
    <location>
        <begin position="8"/>
        <end position="241"/>
    </location>
</feature>
<keyword evidence="5" id="KW-1185">Reference proteome</keyword>
<evidence type="ECO:0000259" key="2">
    <source>
        <dbReference type="Pfam" id="PF21307"/>
    </source>
</evidence>
<dbReference type="GO" id="GO:0004560">
    <property type="term" value="F:alpha-L-fucosidase activity"/>
    <property type="evidence" value="ECO:0007669"/>
    <property type="project" value="InterPro"/>
</dbReference>
<sequence length="764" mass="85234">MVPDNNKLWYKAPAKKWTEALPFGNGRLGGMVFGKMNEELIQLNEDSIWYGGPMERMNADLPTYLPKIRQLLFAGEVEEAQYLAKMAFTSTPKYAGPYQPLGDLFLWLADHEGDVRDYRRELDLDSGLVTVQYHLNGVDYRREIFSSAVDQVVAVRLTCGVPGGLRLGITLGRRPFENEVTMLGQESLVMNGQCGPDGVRYSALMRVVAEGGGVQKVGDFISVEGADSVTVYLAAATTFRHEDPQQVCAEQVAAAANKGYERVRAAHIADHQALYRRQTFELSGTEADVADDMPTDERLKRVKDGAHDPGLVSLYYQFGRYLLMGCSRPGSLPANLQGIWNDQFKPPWESNYTININLQMNYWPAEVCNLAECHEPLFDLVARLRENGRKTARELYNCGGFVAHHNTNLWADTIMNGINTRAAIWPTGGAWLALHLWEHYRFGGSLEFLAGYAYPALKEAAEFFLDYMVPGPDGRLVTGPSVSPENKYRTRRGNIGYLSMGPSMDTQIIETLFGSCLEAASLLHLDESFAKRLQDALSRLPKPQIGKHGQLLEWLEEYEEPEPGHRHISHLFALHPGELITAEKTPELARAAKRTLERRLDNGGGHTGWSRAWIINFWARLGEADKAYENVHALLRYSTNPNLFDEHPPFQIDGNFGGTAGIAEMLLQSHSGEIRLLPALPAAWPSGRMTGLRARGGMEVDLEWRDGRLVRALLGASRTGVCSIRTGIPLAIECAGETVRAEAAERTLLRFDMRQGHQYVITPQ</sequence>
<dbReference type="PANTHER" id="PTHR31084:SF0">
    <property type="entry name" value="ALPHA-L-FUCOSIDASE 2"/>
    <property type="match status" value="1"/>
</dbReference>
<dbReference type="InterPro" id="IPR008928">
    <property type="entry name" value="6-hairpin_glycosidase_sf"/>
</dbReference>
<dbReference type="GO" id="GO:0005975">
    <property type="term" value="P:carbohydrate metabolic process"/>
    <property type="evidence" value="ECO:0007669"/>
    <property type="project" value="InterPro"/>
</dbReference>
<dbReference type="OrthoDB" id="9802600at2"/>
<gene>
    <name evidence="4" type="ORF">D7M11_13835</name>
</gene>
<dbReference type="Proteomes" id="UP000282311">
    <property type="component" value="Unassembled WGS sequence"/>
</dbReference>
<dbReference type="PANTHER" id="PTHR31084">
    <property type="entry name" value="ALPHA-L-FUCOSIDASE 2"/>
    <property type="match status" value="1"/>
</dbReference>
<dbReference type="InterPro" id="IPR016518">
    <property type="entry name" value="Alpha-L-fucosidase"/>
</dbReference>
<evidence type="ECO:0000259" key="1">
    <source>
        <dbReference type="Pfam" id="PF14498"/>
    </source>
</evidence>
<dbReference type="Pfam" id="PF22124">
    <property type="entry name" value="Glyco_hydro_95_cat"/>
    <property type="match status" value="1"/>
</dbReference>
<reference evidence="4 5" key="1">
    <citation type="journal article" date="2007" name="Int. J. Syst. Evol. Microbiol.">
        <title>Paenibacillus ginsengarvi sp. nov., isolated from soil from ginseng cultivation.</title>
        <authorList>
            <person name="Yoon M.H."/>
            <person name="Ten L.N."/>
            <person name="Im W.T."/>
        </authorList>
    </citation>
    <scope>NUCLEOTIDE SEQUENCE [LARGE SCALE GENOMIC DNA]</scope>
    <source>
        <strain evidence="4 5">KCTC 13059</strain>
    </source>
</reference>
<dbReference type="Gene3D" id="1.50.10.10">
    <property type="match status" value="1"/>
</dbReference>